<proteinExistence type="predicted"/>
<feature type="region of interest" description="Disordered" evidence="1">
    <location>
        <begin position="1"/>
        <end position="46"/>
    </location>
</feature>
<sequence>MAGACRFLTSHRSEPASRARGSRAGRPPSPPRISRPAFSGAHMAGG</sequence>
<evidence type="ECO:0000313" key="2">
    <source>
        <dbReference type="EMBL" id="SBO95779.1"/>
    </source>
</evidence>
<gene>
    <name evidence="2" type="ORF">BN4615_P5295</name>
</gene>
<reference evidence="2" key="1">
    <citation type="submission" date="2016-04" db="EMBL/GenBank/DDBJ databases">
        <authorList>
            <person name="Evans L.H."/>
            <person name="Alamgir A."/>
            <person name="Owens N."/>
            <person name="Weber N.D."/>
            <person name="Virtaneva K."/>
            <person name="Barbian K."/>
            <person name="Babar A."/>
            <person name="Rosenke K."/>
        </authorList>
    </citation>
    <scope>NUCLEOTIDE SEQUENCE</scope>
    <source>
        <strain evidence="2">Nono1</strain>
    </source>
</reference>
<organism evidence="2">
    <name type="scientific">Nonomuraea gerenzanensis</name>
    <dbReference type="NCBI Taxonomy" id="93944"/>
    <lineage>
        <taxon>Bacteria</taxon>
        <taxon>Bacillati</taxon>
        <taxon>Actinomycetota</taxon>
        <taxon>Actinomycetes</taxon>
        <taxon>Streptosporangiales</taxon>
        <taxon>Streptosporangiaceae</taxon>
        <taxon>Nonomuraea</taxon>
    </lineage>
</organism>
<protein>
    <submittedName>
        <fullName evidence="2">Uncharacterized protein</fullName>
    </submittedName>
</protein>
<evidence type="ECO:0000256" key="1">
    <source>
        <dbReference type="SAM" id="MobiDB-lite"/>
    </source>
</evidence>
<name>A0A1M4EA23_9ACTN</name>
<dbReference type="EMBL" id="LT559118">
    <property type="protein sequence ID" value="SBO95779.1"/>
    <property type="molecule type" value="Genomic_DNA"/>
</dbReference>
<accession>A0A1M4EA23</accession>
<dbReference type="AlphaFoldDB" id="A0A1M4EA23"/>